<name>A0ACB6QC41_9PLEO</name>
<dbReference type="Proteomes" id="UP000799755">
    <property type="component" value="Unassembled WGS sequence"/>
</dbReference>
<protein>
    <submittedName>
        <fullName evidence="1">Uncharacterized protein</fullName>
    </submittedName>
</protein>
<keyword evidence="2" id="KW-1185">Reference proteome</keyword>
<gene>
    <name evidence="1" type="ORF">BDR25DRAFT_307385</name>
</gene>
<organism evidence="1 2">
    <name type="scientific">Lindgomyces ingoldianus</name>
    <dbReference type="NCBI Taxonomy" id="673940"/>
    <lineage>
        <taxon>Eukaryota</taxon>
        <taxon>Fungi</taxon>
        <taxon>Dikarya</taxon>
        <taxon>Ascomycota</taxon>
        <taxon>Pezizomycotina</taxon>
        <taxon>Dothideomycetes</taxon>
        <taxon>Pleosporomycetidae</taxon>
        <taxon>Pleosporales</taxon>
        <taxon>Lindgomycetaceae</taxon>
        <taxon>Lindgomyces</taxon>
    </lineage>
</organism>
<reference evidence="1" key="1">
    <citation type="journal article" date="2020" name="Stud. Mycol.">
        <title>101 Dothideomycetes genomes: a test case for predicting lifestyles and emergence of pathogens.</title>
        <authorList>
            <person name="Haridas S."/>
            <person name="Albert R."/>
            <person name="Binder M."/>
            <person name="Bloem J."/>
            <person name="Labutti K."/>
            <person name="Salamov A."/>
            <person name="Andreopoulos B."/>
            <person name="Baker S."/>
            <person name="Barry K."/>
            <person name="Bills G."/>
            <person name="Bluhm B."/>
            <person name="Cannon C."/>
            <person name="Castanera R."/>
            <person name="Culley D."/>
            <person name="Daum C."/>
            <person name="Ezra D."/>
            <person name="Gonzalez J."/>
            <person name="Henrissat B."/>
            <person name="Kuo A."/>
            <person name="Liang C."/>
            <person name="Lipzen A."/>
            <person name="Lutzoni F."/>
            <person name="Magnuson J."/>
            <person name="Mondo S."/>
            <person name="Nolan M."/>
            <person name="Ohm R."/>
            <person name="Pangilinan J."/>
            <person name="Park H.-J."/>
            <person name="Ramirez L."/>
            <person name="Alfaro M."/>
            <person name="Sun H."/>
            <person name="Tritt A."/>
            <person name="Yoshinaga Y."/>
            <person name="Zwiers L.-H."/>
            <person name="Turgeon B."/>
            <person name="Goodwin S."/>
            <person name="Spatafora J."/>
            <person name="Crous P."/>
            <person name="Grigoriev I."/>
        </authorList>
    </citation>
    <scope>NUCLEOTIDE SEQUENCE</scope>
    <source>
        <strain evidence="1">ATCC 200398</strain>
    </source>
</reference>
<proteinExistence type="predicted"/>
<evidence type="ECO:0000313" key="2">
    <source>
        <dbReference type="Proteomes" id="UP000799755"/>
    </source>
</evidence>
<dbReference type="EMBL" id="MU003540">
    <property type="protein sequence ID" value="KAF2464065.1"/>
    <property type="molecule type" value="Genomic_DNA"/>
</dbReference>
<accession>A0ACB6QC41</accession>
<evidence type="ECO:0000313" key="1">
    <source>
        <dbReference type="EMBL" id="KAF2464065.1"/>
    </source>
</evidence>
<comment type="caution">
    <text evidence="1">The sequence shown here is derived from an EMBL/GenBank/DDBJ whole genome shotgun (WGS) entry which is preliminary data.</text>
</comment>
<sequence length="772" mass="89114">MLHRLGRGSLCHPQISLPIRTITTVPKTIPGFLNTWDPSSHGTLRAARTAKRQKVDGRDAAKDAIRRAVRKEIRNKDNVTITGNFARTDAVRRLNYCLLLVDSKGCNDDVRSRVWRAYSLAKRTYPQLPLDIPNRAWDILWATQSIKSMRNRSRDPHLCELYRDMRATGKPTTVKQRIAYLEGMFLTGEEEKALKEWEDDYDQSNNQLRHDFKPEHLEAGARMYALAGNADRARGIMDELFELYPDWDPTIIMAVFRAHTRSDLAEHHDIAQKMYSRMKDVLGDRVTLRDYDSWFVGFLEARHLSYSKKVFKEMVTHGFIARDSSQTEINEVLRRLHLLYRLGTDIEKMSSIALQAITILPPSYRFHLFGDWVKSAAVNKAPEAAAQILEMMMKRGYDPQTFHFNLLLKALFRSKKKPNELKAENMAWRMIEAYRSWSEPAHSLSAADAISKHTHLLNNRPSTSELDWKTPPANVTTFALLMQWHANHAQWEHVDYLTRWLRDSKLAPNTAVMNIMLENQCRQGKYNEVWNIYRSLADVLKPPVGGRLPGVFPDGATFRCLWKTLRLALGDHETRHNSTLPSSRDLLKETLCWWDLVRSRHDAERFRIGLAASNQGALNTLVMHCFSYDNDLTGSLVAMHVFRKKFGLFPSNKSAQILQNQIAWVDARRSASTSRRQHQNGVFKRDVEKMARVYHMLMQKRFERTNMTGQQFSYLSEAEIADMNLNLLSEFVRVILKRKHTPEVVEGMIDQAKAELGFPEMKIGDLDAYSVA</sequence>